<dbReference type="InterPro" id="IPR016980">
    <property type="entry name" value="S-AdoMet-dep_MeTrfase_Alr7345"/>
</dbReference>
<feature type="chain" id="PRO_5001957560" description="Methyltransferase" evidence="1">
    <location>
        <begin position="22"/>
        <end position="240"/>
    </location>
</feature>
<evidence type="ECO:0000256" key="1">
    <source>
        <dbReference type="SAM" id="SignalP"/>
    </source>
</evidence>
<dbReference type="OrthoDB" id="9801692at2"/>
<feature type="signal peptide" evidence="1">
    <location>
        <begin position="1"/>
        <end position="21"/>
    </location>
</feature>
<organism evidence="2 3">
    <name type="scientific">Colwellia psychrerythraea</name>
    <name type="common">Vibrio psychroerythus</name>
    <dbReference type="NCBI Taxonomy" id="28229"/>
    <lineage>
        <taxon>Bacteria</taxon>
        <taxon>Pseudomonadati</taxon>
        <taxon>Pseudomonadota</taxon>
        <taxon>Gammaproteobacteria</taxon>
        <taxon>Alteromonadales</taxon>
        <taxon>Colwelliaceae</taxon>
        <taxon>Colwellia</taxon>
    </lineage>
</organism>
<dbReference type="InterPro" id="IPR029063">
    <property type="entry name" value="SAM-dependent_MTases_sf"/>
</dbReference>
<evidence type="ECO:0000313" key="2">
    <source>
        <dbReference type="EMBL" id="KGJ96839.1"/>
    </source>
</evidence>
<comment type="caution">
    <text evidence="2">The sequence shown here is derived from an EMBL/GenBank/DDBJ whole genome shotgun (WGS) entry which is preliminary data.</text>
</comment>
<dbReference type="PATRIC" id="fig|28229.3.peg.463"/>
<keyword evidence="1" id="KW-0732">Signal</keyword>
<dbReference type="EMBL" id="JQEC01000004">
    <property type="protein sequence ID" value="KGJ96839.1"/>
    <property type="molecule type" value="Genomic_DNA"/>
</dbReference>
<proteinExistence type="predicted"/>
<dbReference type="SUPFAM" id="SSF53335">
    <property type="entry name" value="S-adenosyl-L-methionine-dependent methyltransferases"/>
    <property type="match status" value="1"/>
</dbReference>
<dbReference type="Gene3D" id="3.40.50.150">
    <property type="entry name" value="Vaccinia Virus protein VP39"/>
    <property type="match status" value="1"/>
</dbReference>
<dbReference type="PIRSF" id="PIRSF031679">
    <property type="entry name" value="Mtase_Alr7345_prd"/>
    <property type="match status" value="1"/>
</dbReference>
<evidence type="ECO:0008006" key="4">
    <source>
        <dbReference type="Google" id="ProtNLM"/>
    </source>
</evidence>
<dbReference type="AlphaFoldDB" id="A0A099L1I6"/>
<reference evidence="2 3" key="1">
    <citation type="submission" date="2014-08" db="EMBL/GenBank/DDBJ databases">
        <title>Genomic and Phenotypic Diversity of Colwellia psychrerythraea strains from Disparate Marine Basins.</title>
        <authorList>
            <person name="Techtmann S.M."/>
            <person name="Stelling S.C."/>
            <person name="Utturkar S.M."/>
            <person name="Alshibli N."/>
            <person name="Harris A."/>
            <person name="Brown S.D."/>
            <person name="Hazen T.C."/>
        </authorList>
    </citation>
    <scope>NUCLEOTIDE SEQUENCE [LARGE SCALE GENOMIC DNA]</scope>
    <source>
        <strain evidence="2 3">GAB14E</strain>
    </source>
</reference>
<protein>
    <recommendedName>
        <fullName evidence="4">Methyltransferase</fullName>
    </recommendedName>
</protein>
<name>A0A099L1I6_COLPS</name>
<dbReference type="Proteomes" id="UP000029868">
    <property type="component" value="Unassembled WGS sequence"/>
</dbReference>
<sequence length="240" mass="27416">MRKIFLPLIMASTLCSTTLIAVEFSQSIKQAMSSDIRTDNEKARDRNRQPEATLAFFGIKGDMKVLELVPGGGWYTKLLAPALRDNGKLYLSLGTKRLKESLLTKSPFDKVELVGSEAYDFENLDFNLNDLDAVLTFRNYHNFDENERISVNKAAYKALKPGGVYGVVDHTRRHMQKKNDENGRRFDPVLAIKEVQQAGFVLVDYSNLHYKIDDELRFEVGRKTVRGNSDRFTLLFKKPE</sequence>
<dbReference type="RefSeq" id="WP_033080631.1">
    <property type="nucleotide sequence ID" value="NZ_JQEC01000004.1"/>
</dbReference>
<gene>
    <name evidence="2" type="ORF">GAB14E_1307</name>
</gene>
<evidence type="ECO:0000313" key="3">
    <source>
        <dbReference type="Proteomes" id="UP000029868"/>
    </source>
</evidence>
<accession>A0A099L1I6</accession>